<dbReference type="Pfam" id="PF11935">
    <property type="entry name" value="SYMPK_PTA1_N"/>
    <property type="match status" value="1"/>
</dbReference>
<dbReference type="Proteomes" id="UP001150925">
    <property type="component" value="Unassembled WGS sequence"/>
</dbReference>
<dbReference type="PANTHER" id="PTHR15245">
    <property type="entry name" value="SYMPLEKIN-RELATED"/>
    <property type="match status" value="1"/>
</dbReference>
<feature type="domain" description="Symplekin/Pta1 N-terminal" evidence="5">
    <location>
        <begin position="120"/>
        <end position="337"/>
    </location>
</feature>
<comment type="subcellular location">
    <subcellularLocation>
        <location evidence="1">Nucleus</location>
    </subcellularLocation>
</comment>
<dbReference type="OrthoDB" id="331600at2759"/>
<dbReference type="EMBL" id="JANBPY010002704">
    <property type="protein sequence ID" value="KAJ1953997.1"/>
    <property type="molecule type" value="Genomic_DNA"/>
</dbReference>
<evidence type="ECO:0000256" key="4">
    <source>
        <dbReference type="SAM" id="MobiDB-lite"/>
    </source>
</evidence>
<feature type="region of interest" description="Disordered" evidence="4">
    <location>
        <begin position="446"/>
        <end position="501"/>
    </location>
</feature>
<accession>A0A9W8ALF6</accession>
<feature type="non-terminal residue" evidence="6">
    <location>
        <position position="729"/>
    </location>
</feature>
<feature type="compositionally biased region" description="Basic and acidic residues" evidence="4">
    <location>
        <begin position="460"/>
        <end position="473"/>
    </location>
</feature>
<dbReference type="GO" id="GO:0005847">
    <property type="term" value="C:mRNA cleavage and polyadenylation specificity factor complex"/>
    <property type="evidence" value="ECO:0007669"/>
    <property type="project" value="TreeGrafter"/>
</dbReference>
<dbReference type="InterPro" id="IPR021850">
    <property type="entry name" value="Symplekin/Pta1"/>
</dbReference>
<dbReference type="GO" id="GO:0006397">
    <property type="term" value="P:mRNA processing"/>
    <property type="evidence" value="ECO:0007669"/>
    <property type="project" value="UniProtKB-KW"/>
</dbReference>
<keyword evidence="3" id="KW-0539">Nucleus</keyword>
<dbReference type="Gene3D" id="1.25.10.10">
    <property type="entry name" value="Leucine-rich Repeat Variant"/>
    <property type="match status" value="1"/>
</dbReference>
<dbReference type="InterPro" id="IPR032460">
    <property type="entry name" value="Symplekin/Pta1_N"/>
</dbReference>
<gene>
    <name evidence="6" type="ORF">IWQ62_005864</name>
</gene>
<reference evidence="6" key="1">
    <citation type="submission" date="2022-07" db="EMBL/GenBank/DDBJ databases">
        <title>Phylogenomic reconstructions and comparative analyses of Kickxellomycotina fungi.</title>
        <authorList>
            <person name="Reynolds N.K."/>
            <person name="Stajich J.E."/>
            <person name="Barry K."/>
            <person name="Grigoriev I.V."/>
            <person name="Crous P."/>
            <person name="Smith M.E."/>
        </authorList>
    </citation>
    <scope>NUCLEOTIDE SEQUENCE</scope>
    <source>
        <strain evidence="6">RSA 1196</strain>
    </source>
</reference>
<keyword evidence="2" id="KW-0507">mRNA processing</keyword>
<evidence type="ECO:0000259" key="5">
    <source>
        <dbReference type="Pfam" id="PF11935"/>
    </source>
</evidence>
<feature type="region of interest" description="Disordered" evidence="4">
    <location>
        <begin position="555"/>
        <end position="574"/>
    </location>
</feature>
<sequence length="729" mass="82066">MTTITSNELERQVRNALRSVDLNTHDVILQQSPAASPTEWFTALFTTLDHHLDRIAEHITLVIQVCGHPEAAINVQLLGLGLIERYVRSWATQPPSIPSGQSPTPVQLLQLIQTLLAQDRDVMVRVLQLLAQIFPALFRAACQFPNETYATAWSLLVNIAQENTYMLEIPDNSLFLGSLRFYYAIIETLSVPDLRIPEKVNLTGSASSSSTHNRPINQRRHSAPNLNLCPVDHPFLNRAALAKQGNHYFEQSLLVLQNPHISASAITALVNLATTYIRTHPEQIPFAFQHFIAWRDEPVHRFTSWQWRCVDKTLRIQWFNLYKILHQATQKLSDSYQPVPDQESPFALELVANQLIRRHLRRDVETYLSRFHRYLQQKRQYQQLTKSSTSAQSSSRSRPPSETQRGPRPPISTSQALSEQTRLLLAGLHPNDPRLAMLMENLPLEGSPRVGKMGANGRQAEPEPTLKRHREPESTLPVDSVTSEPSELTKFPGGDGMTDTANKRIKVEPGVSGTGDGIGPPSLETGHTDSMLQATFVRLLQVSDDIIHRYRLQGYPGPDQSEVGSPLTSSEGATAGSSITVNRILTDWMVLISRLVTHALEQTVQQSQTDNLNGEPGTTPGTTVDHPPSDRDAKLATIKAMAEKLFQFVTEKFHARYELGVLWLYELWHSSHIQFPKEKVLPTVMEYSTWLQRIVESSMEKADLGDHTLVRFVLDVPHLPPACLEYFET</sequence>
<feature type="compositionally biased region" description="Polar residues" evidence="4">
    <location>
        <begin position="562"/>
        <end position="574"/>
    </location>
</feature>
<evidence type="ECO:0000256" key="1">
    <source>
        <dbReference type="ARBA" id="ARBA00004123"/>
    </source>
</evidence>
<evidence type="ECO:0000256" key="3">
    <source>
        <dbReference type="ARBA" id="ARBA00023242"/>
    </source>
</evidence>
<protein>
    <recommendedName>
        <fullName evidence="5">Symplekin/Pta1 N-terminal domain-containing protein</fullName>
    </recommendedName>
</protein>
<name>A0A9W8ALF6_9FUNG</name>
<dbReference type="AlphaFoldDB" id="A0A9W8ALF6"/>
<organism evidence="6 7">
    <name type="scientific">Dispira parvispora</name>
    <dbReference type="NCBI Taxonomy" id="1520584"/>
    <lineage>
        <taxon>Eukaryota</taxon>
        <taxon>Fungi</taxon>
        <taxon>Fungi incertae sedis</taxon>
        <taxon>Zoopagomycota</taxon>
        <taxon>Kickxellomycotina</taxon>
        <taxon>Dimargaritomycetes</taxon>
        <taxon>Dimargaritales</taxon>
        <taxon>Dimargaritaceae</taxon>
        <taxon>Dispira</taxon>
    </lineage>
</organism>
<evidence type="ECO:0000256" key="2">
    <source>
        <dbReference type="ARBA" id="ARBA00022664"/>
    </source>
</evidence>
<proteinExistence type="predicted"/>
<dbReference type="InterPro" id="IPR011989">
    <property type="entry name" value="ARM-like"/>
</dbReference>
<evidence type="ECO:0000313" key="6">
    <source>
        <dbReference type="EMBL" id="KAJ1953997.1"/>
    </source>
</evidence>
<feature type="compositionally biased region" description="Low complexity" evidence="4">
    <location>
        <begin position="380"/>
        <end position="404"/>
    </location>
</feature>
<evidence type="ECO:0000313" key="7">
    <source>
        <dbReference type="Proteomes" id="UP001150925"/>
    </source>
</evidence>
<comment type="caution">
    <text evidence="6">The sequence shown here is derived from an EMBL/GenBank/DDBJ whole genome shotgun (WGS) entry which is preliminary data.</text>
</comment>
<feature type="region of interest" description="Disordered" evidence="4">
    <location>
        <begin position="380"/>
        <end position="416"/>
    </location>
</feature>
<feature type="region of interest" description="Disordered" evidence="4">
    <location>
        <begin position="606"/>
        <end position="631"/>
    </location>
</feature>
<keyword evidence="7" id="KW-1185">Reference proteome</keyword>
<dbReference type="PANTHER" id="PTHR15245:SF20">
    <property type="entry name" value="SYMPLEKIN"/>
    <property type="match status" value="1"/>
</dbReference>